<proteinExistence type="predicted"/>
<evidence type="ECO:0000313" key="5">
    <source>
        <dbReference type="Proteomes" id="UP000253318"/>
    </source>
</evidence>
<dbReference type="Proteomes" id="UP000253318">
    <property type="component" value="Unassembled WGS sequence"/>
</dbReference>
<dbReference type="Pfam" id="PF08378">
    <property type="entry name" value="NERD"/>
    <property type="match status" value="1"/>
</dbReference>
<feature type="region of interest" description="Disordered" evidence="2">
    <location>
        <begin position="1"/>
        <end position="56"/>
    </location>
</feature>
<keyword evidence="1" id="KW-0175">Coiled coil</keyword>
<feature type="domain" description="NERD" evidence="3">
    <location>
        <begin position="122"/>
        <end position="236"/>
    </location>
</feature>
<name>A0A368T9V0_9ACTN</name>
<organism evidence="4 5">
    <name type="scientific">Marinitenerispora sediminis</name>
    <dbReference type="NCBI Taxonomy" id="1931232"/>
    <lineage>
        <taxon>Bacteria</taxon>
        <taxon>Bacillati</taxon>
        <taxon>Actinomycetota</taxon>
        <taxon>Actinomycetes</taxon>
        <taxon>Streptosporangiales</taxon>
        <taxon>Nocardiopsidaceae</taxon>
        <taxon>Marinitenerispora</taxon>
    </lineage>
</organism>
<feature type="compositionally biased region" description="Polar residues" evidence="2">
    <location>
        <begin position="9"/>
        <end position="19"/>
    </location>
</feature>
<protein>
    <submittedName>
        <fullName evidence="4">Nuclease</fullName>
    </submittedName>
</protein>
<dbReference type="OrthoDB" id="4246706at2"/>
<evidence type="ECO:0000313" key="4">
    <source>
        <dbReference type="EMBL" id="RCV61481.1"/>
    </source>
</evidence>
<gene>
    <name evidence="4" type="ORF">DEF24_04160</name>
</gene>
<comment type="caution">
    <text evidence="4">The sequence shown here is derived from an EMBL/GenBank/DDBJ whole genome shotgun (WGS) entry which is preliminary data.</text>
</comment>
<feature type="coiled-coil region" evidence="1">
    <location>
        <begin position="192"/>
        <end position="219"/>
    </location>
</feature>
<dbReference type="AlphaFoldDB" id="A0A368T9V0"/>
<evidence type="ECO:0000256" key="1">
    <source>
        <dbReference type="SAM" id="Coils"/>
    </source>
</evidence>
<dbReference type="PROSITE" id="PS50965">
    <property type="entry name" value="NERD"/>
    <property type="match status" value="1"/>
</dbReference>
<accession>A0A368T9V0</accession>
<evidence type="ECO:0000256" key="2">
    <source>
        <dbReference type="SAM" id="MobiDB-lite"/>
    </source>
</evidence>
<sequence>MQLRFWSVESATSAKNGKTSAAKRAEAAESGSTSPFVSPRGSRSRPRDGRGPKDTARASYQALVKPGAPRRWAVRGLIAAVVGLCTGFLTQDWRIGAVFGVGTLVFFVVRSSRQSDVPQWQRPSAAQRRTEVQLRVMERLGYRVLHARRISDGNGQIDHFIVGRRGAFAIDSESWDKRLPLRNKLEKLYHGRFSKNERIDEALEEARNAERLISAELGRTISVRAALAIYGPSMPWDSHRLRGVDIITGTKVRKWLRSGQDRLSPEEIEEIHQAAERVLPPAY</sequence>
<reference evidence="4 5" key="1">
    <citation type="submission" date="2018-04" db="EMBL/GenBank/DDBJ databases">
        <title>Novel actinobacteria from marine sediment.</title>
        <authorList>
            <person name="Ng Z.Y."/>
            <person name="Tan G.Y.A."/>
        </authorList>
    </citation>
    <scope>NUCLEOTIDE SEQUENCE [LARGE SCALE GENOMIC DNA]</scope>
    <source>
        <strain evidence="4 5">TPS81</strain>
    </source>
</reference>
<feature type="compositionally biased region" description="Basic and acidic residues" evidence="2">
    <location>
        <begin position="45"/>
        <end position="56"/>
    </location>
</feature>
<evidence type="ECO:0000259" key="3">
    <source>
        <dbReference type="PROSITE" id="PS50965"/>
    </source>
</evidence>
<keyword evidence="5" id="KW-1185">Reference proteome</keyword>
<dbReference type="EMBL" id="QEIN01000019">
    <property type="protein sequence ID" value="RCV61481.1"/>
    <property type="molecule type" value="Genomic_DNA"/>
</dbReference>
<dbReference type="InterPro" id="IPR011528">
    <property type="entry name" value="NERD"/>
</dbReference>